<dbReference type="EMBL" id="SJSA01000002">
    <property type="protein sequence ID" value="TGG36493.1"/>
    <property type="molecule type" value="Genomic_DNA"/>
</dbReference>
<evidence type="ECO:0000256" key="6">
    <source>
        <dbReference type="ARBA" id="ARBA00023136"/>
    </source>
</evidence>
<feature type="transmembrane region" description="Helical" evidence="7">
    <location>
        <begin position="118"/>
        <end position="139"/>
    </location>
</feature>
<organism evidence="9 10">
    <name type="scientific">Duncaniella freteri</name>
    <dbReference type="NCBI Taxonomy" id="2530391"/>
    <lineage>
        <taxon>Bacteria</taxon>
        <taxon>Pseudomonadati</taxon>
        <taxon>Bacteroidota</taxon>
        <taxon>Bacteroidia</taxon>
        <taxon>Bacteroidales</taxon>
        <taxon>Muribaculaceae</taxon>
        <taxon>Duncaniella</taxon>
    </lineage>
</organism>
<accession>A0A4Z0V575</accession>
<dbReference type="GO" id="GO:0016020">
    <property type="term" value="C:membrane"/>
    <property type="evidence" value="ECO:0007669"/>
    <property type="project" value="UniProtKB-SubCell"/>
</dbReference>
<evidence type="ECO:0000313" key="9">
    <source>
        <dbReference type="EMBL" id="TGG36493.1"/>
    </source>
</evidence>
<dbReference type="RefSeq" id="WP_135472230.1">
    <property type="nucleotide sequence ID" value="NZ_CASGTF010000067.1"/>
</dbReference>
<dbReference type="AlphaFoldDB" id="A0A4Z0V575"/>
<comment type="subcellular location">
    <subcellularLocation>
        <location evidence="1">Membrane</location>
        <topology evidence="1">Multi-pass membrane protein</topology>
    </subcellularLocation>
</comment>
<dbReference type="GeneID" id="82150438"/>
<evidence type="ECO:0000256" key="5">
    <source>
        <dbReference type="ARBA" id="ARBA00022989"/>
    </source>
</evidence>
<dbReference type="InterPro" id="IPR003362">
    <property type="entry name" value="Bact_transf"/>
</dbReference>
<feature type="transmembrane region" description="Helical" evidence="7">
    <location>
        <begin position="278"/>
        <end position="301"/>
    </location>
</feature>
<feature type="transmembrane region" description="Helical" evidence="7">
    <location>
        <begin position="12"/>
        <end position="33"/>
    </location>
</feature>
<evidence type="ECO:0000256" key="4">
    <source>
        <dbReference type="ARBA" id="ARBA00022692"/>
    </source>
</evidence>
<sequence length="460" mass="52144">MTREGRLRIGYVLVDYLCTLIGVVMFSVLRLHIQHDASAASGDIWPFMILHHVVAFVLIFPLFMLLIYSLTGFYVYVTDKSRIKELAKTFEGVILGAIFFSLALFFMKDASYVYRFNYGLILLFSGILFVSVFIGRVCLTTCLLKRRGKDGAYRCGVLVIGNTNTPEENSGYSSIALRHGIYIRRVVSLGEMNDVVRMVSQGEVDCVMMSNTAMNSQGILSSLNRLYSLDVSIFVSPDDRALIMGLVRYDNVIAEPLVDLACLELPDKVVALKRFMDIIASFIGLVICLPVMAVLSCAIKIQSSGPVIYSQERIGFRKRPFMLFKLRSMRMDAESAGPSLTVTNDERVTPVGRFMRKYRLDEIPNLWNVMKGEMSIVGPRPERQYYIDQIIKQAPHYTLIHQVRPGLTSWGMVKYGYACDVSGMVERLKYDILYLRNMSLSLDLRIIYHTLFTVIRGEGK</sequence>
<comment type="similarity">
    <text evidence="2">Belongs to the bacterial sugar transferase family.</text>
</comment>
<keyword evidence="4 7" id="KW-0812">Transmembrane</keyword>
<evidence type="ECO:0000313" key="10">
    <source>
        <dbReference type="Proteomes" id="UP000297635"/>
    </source>
</evidence>
<feature type="transmembrane region" description="Helical" evidence="7">
    <location>
        <begin position="53"/>
        <end position="77"/>
    </location>
</feature>
<protein>
    <submittedName>
        <fullName evidence="9">Sugar transferase</fullName>
    </submittedName>
</protein>
<keyword evidence="6 7" id="KW-0472">Membrane</keyword>
<proteinExistence type="inferred from homology"/>
<keyword evidence="5 7" id="KW-1133">Transmembrane helix</keyword>
<dbReference type="InterPro" id="IPR017475">
    <property type="entry name" value="EPS_sugar_tfrase"/>
</dbReference>
<evidence type="ECO:0000256" key="1">
    <source>
        <dbReference type="ARBA" id="ARBA00004141"/>
    </source>
</evidence>
<dbReference type="Pfam" id="PF02397">
    <property type="entry name" value="Bac_transf"/>
    <property type="match status" value="1"/>
</dbReference>
<evidence type="ECO:0000256" key="2">
    <source>
        <dbReference type="ARBA" id="ARBA00006464"/>
    </source>
</evidence>
<evidence type="ECO:0000259" key="8">
    <source>
        <dbReference type="Pfam" id="PF02397"/>
    </source>
</evidence>
<comment type="caution">
    <text evidence="9">The sequence shown here is derived from an EMBL/GenBank/DDBJ whole genome shotgun (WGS) entry which is preliminary data.</text>
</comment>
<feature type="transmembrane region" description="Helical" evidence="7">
    <location>
        <begin position="89"/>
        <end position="106"/>
    </location>
</feature>
<dbReference type="PANTHER" id="PTHR30576:SF0">
    <property type="entry name" value="UNDECAPRENYL-PHOSPHATE N-ACETYLGALACTOSAMINYL 1-PHOSPHATE TRANSFERASE-RELATED"/>
    <property type="match status" value="1"/>
</dbReference>
<name>A0A4Z0V575_9BACT</name>
<dbReference type="PANTHER" id="PTHR30576">
    <property type="entry name" value="COLANIC BIOSYNTHESIS UDP-GLUCOSE LIPID CARRIER TRANSFERASE"/>
    <property type="match status" value="1"/>
</dbReference>
<dbReference type="NCBIfam" id="TIGR03025">
    <property type="entry name" value="EPS_sugtrans"/>
    <property type="match status" value="1"/>
</dbReference>
<evidence type="ECO:0000256" key="7">
    <source>
        <dbReference type="SAM" id="Phobius"/>
    </source>
</evidence>
<dbReference type="Proteomes" id="UP000297635">
    <property type="component" value="Unassembled WGS sequence"/>
</dbReference>
<keyword evidence="3 9" id="KW-0808">Transferase</keyword>
<feature type="domain" description="Bacterial sugar transferase" evidence="8">
    <location>
        <begin position="273"/>
        <end position="455"/>
    </location>
</feature>
<keyword evidence="10" id="KW-1185">Reference proteome</keyword>
<gene>
    <name evidence="9" type="ORF">EZ315_11615</name>
</gene>
<dbReference type="GO" id="GO:0016780">
    <property type="term" value="F:phosphotransferase activity, for other substituted phosphate groups"/>
    <property type="evidence" value="ECO:0007669"/>
    <property type="project" value="TreeGrafter"/>
</dbReference>
<evidence type="ECO:0000256" key="3">
    <source>
        <dbReference type="ARBA" id="ARBA00022679"/>
    </source>
</evidence>
<reference evidence="9 10" key="1">
    <citation type="submission" date="2019-02" db="EMBL/GenBank/DDBJ databases">
        <title>Isolation and identification of novel species under the genus Muribaculum.</title>
        <authorList>
            <person name="Miyake S."/>
            <person name="Ding Y."/>
            <person name="Low A."/>
            <person name="Soh M."/>
            <person name="Seedorf H."/>
        </authorList>
    </citation>
    <scope>NUCLEOTIDE SEQUENCE [LARGE SCALE GENOMIC DNA]</scope>
    <source>
        <strain evidence="9 10">TLL-A3</strain>
    </source>
</reference>